<gene>
    <name evidence="7" type="ORF">GCM10011496_35670</name>
</gene>
<organism evidence="7 8">
    <name type="scientific">Polaromonas eurypsychrophila</name>
    <dbReference type="NCBI Taxonomy" id="1614635"/>
    <lineage>
        <taxon>Bacteria</taxon>
        <taxon>Pseudomonadati</taxon>
        <taxon>Pseudomonadota</taxon>
        <taxon>Betaproteobacteria</taxon>
        <taxon>Burkholderiales</taxon>
        <taxon>Comamonadaceae</taxon>
        <taxon>Polaromonas</taxon>
    </lineage>
</organism>
<evidence type="ECO:0000313" key="8">
    <source>
        <dbReference type="Proteomes" id="UP000620596"/>
    </source>
</evidence>
<dbReference type="PANTHER" id="PTHR32308">
    <property type="entry name" value="LYASE BETA SUBUNIT, PUTATIVE (AFU_ORTHOLOGUE AFUA_4G13030)-RELATED"/>
    <property type="match status" value="1"/>
</dbReference>
<dbReference type="InterPro" id="IPR015813">
    <property type="entry name" value="Pyrv/PenolPyrv_kinase-like_dom"/>
</dbReference>
<dbReference type="RefSeq" id="WP_188709861.1">
    <property type="nucleotide sequence ID" value="NZ_BMIG01000017.1"/>
</dbReference>
<keyword evidence="3 5" id="KW-0460">Magnesium</keyword>
<dbReference type="InterPro" id="IPR005000">
    <property type="entry name" value="Aldolase/citrate-lyase_domain"/>
</dbReference>
<proteinExistence type="predicted"/>
<dbReference type="EMBL" id="BMIG01000017">
    <property type="protein sequence ID" value="GGB11622.1"/>
    <property type="molecule type" value="Genomic_DNA"/>
</dbReference>
<dbReference type="InterPro" id="IPR040442">
    <property type="entry name" value="Pyrv_kinase-like_dom_sf"/>
</dbReference>
<sequence length="281" mass="29104">MTGIASARTFLFVPANRPERYAKALASGAGAVIIDLEDAVAPDAKVAARQQLTDGFNALPATERSRVLVRINAAGTPWHADDLALVEMLAMLGLGGVVLPKAESVADLVQLAAMVGPGCAVLPLIESAAGFAALDLLATCPGVTRLVFGNLDFQADLGMACGPDEAELQPVRLGLVLASRRAGLPAPVDGVTPATGDTAQLQQDAARSRRSGFGARLCIHPSQVAVVQAALAPTKAERDWAQRVIEGSRQAGGAVFTIDGRMVDTPVLRLAERTLADETGK</sequence>
<feature type="binding site" evidence="4">
    <location>
        <position position="70"/>
    </location>
    <ligand>
        <name>substrate</name>
    </ligand>
</feature>
<evidence type="ECO:0000256" key="3">
    <source>
        <dbReference type="ARBA" id="ARBA00022842"/>
    </source>
</evidence>
<dbReference type="AlphaFoldDB" id="A0A916WMD0"/>
<feature type="binding site" evidence="5">
    <location>
        <position position="126"/>
    </location>
    <ligand>
        <name>Mg(2+)</name>
        <dbReference type="ChEBI" id="CHEBI:18420"/>
    </ligand>
</feature>
<dbReference type="GO" id="GO:0006107">
    <property type="term" value="P:oxaloacetate metabolic process"/>
    <property type="evidence" value="ECO:0007669"/>
    <property type="project" value="TreeGrafter"/>
</dbReference>
<evidence type="ECO:0000256" key="2">
    <source>
        <dbReference type="ARBA" id="ARBA00022723"/>
    </source>
</evidence>
<accession>A0A916WMD0</accession>
<evidence type="ECO:0000313" key="7">
    <source>
        <dbReference type="EMBL" id="GGB11622.1"/>
    </source>
</evidence>
<name>A0A916WMD0_9BURK</name>
<evidence type="ECO:0000256" key="1">
    <source>
        <dbReference type="ARBA" id="ARBA00001946"/>
    </source>
</evidence>
<reference evidence="7" key="1">
    <citation type="journal article" date="2014" name="Int. J. Syst. Evol. Microbiol.">
        <title>Complete genome sequence of Corynebacterium casei LMG S-19264T (=DSM 44701T), isolated from a smear-ripened cheese.</title>
        <authorList>
            <consortium name="US DOE Joint Genome Institute (JGI-PGF)"/>
            <person name="Walter F."/>
            <person name="Albersmeier A."/>
            <person name="Kalinowski J."/>
            <person name="Ruckert C."/>
        </authorList>
    </citation>
    <scope>NUCLEOTIDE SEQUENCE</scope>
    <source>
        <strain evidence="7">CGMCC 1.15322</strain>
    </source>
</reference>
<dbReference type="GO" id="GO:0000287">
    <property type="term" value="F:magnesium ion binding"/>
    <property type="evidence" value="ECO:0007669"/>
    <property type="project" value="TreeGrafter"/>
</dbReference>
<feature type="binding site" evidence="4">
    <location>
        <position position="126"/>
    </location>
    <ligand>
        <name>substrate</name>
    </ligand>
</feature>
<dbReference type="PANTHER" id="PTHR32308:SF10">
    <property type="entry name" value="CITRATE LYASE SUBUNIT BETA"/>
    <property type="match status" value="1"/>
</dbReference>
<dbReference type="Gene3D" id="3.20.20.60">
    <property type="entry name" value="Phosphoenolpyruvate-binding domains"/>
    <property type="match status" value="1"/>
</dbReference>
<dbReference type="Proteomes" id="UP000620596">
    <property type="component" value="Unassembled WGS sequence"/>
</dbReference>
<evidence type="ECO:0000259" key="6">
    <source>
        <dbReference type="Pfam" id="PF03328"/>
    </source>
</evidence>
<reference evidence="7" key="2">
    <citation type="submission" date="2020-09" db="EMBL/GenBank/DDBJ databases">
        <authorList>
            <person name="Sun Q."/>
            <person name="Zhou Y."/>
        </authorList>
    </citation>
    <scope>NUCLEOTIDE SEQUENCE</scope>
    <source>
        <strain evidence="7">CGMCC 1.15322</strain>
    </source>
</reference>
<dbReference type="Pfam" id="PF03328">
    <property type="entry name" value="HpcH_HpaI"/>
    <property type="match status" value="1"/>
</dbReference>
<feature type="binding site" evidence="5">
    <location>
        <position position="152"/>
    </location>
    <ligand>
        <name>Mg(2+)</name>
        <dbReference type="ChEBI" id="CHEBI:18420"/>
    </ligand>
</feature>
<keyword evidence="8" id="KW-1185">Reference proteome</keyword>
<keyword evidence="2 5" id="KW-0479">Metal-binding</keyword>
<evidence type="ECO:0000256" key="5">
    <source>
        <dbReference type="PIRSR" id="PIRSR015582-2"/>
    </source>
</evidence>
<dbReference type="GO" id="GO:0016829">
    <property type="term" value="F:lyase activity"/>
    <property type="evidence" value="ECO:0007669"/>
    <property type="project" value="UniProtKB-KW"/>
</dbReference>
<evidence type="ECO:0000256" key="4">
    <source>
        <dbReference type="PIRSR" id="PIRSR015582-1"/>
    </source>
</evidence>
<dbReference type="InterPro" id="IPR011206">
    <property type="entry name" value="Citrate_lyase_beta/mcl1/mcl2"/>
</dbReference>
<feature type="domain" description="HpcH/HpaI aldolase/citrate lyase" evidence="6">
    <location>
        <begin position="8"/>
        <end position="221"/>
    </location>
</feature>
<comment type="caution">
    <text evidence="7">The sequence shown here is derived from an EMBL/GenBank/DDBJ whole genome shotgun (WGS) entry which is preliminary data.</text>
</comment>
<dbReference type="SUPFAM" id="SSF51621">
    <property type="entry name" value="Phosphoenolpyruvate/pyruvate domain"/>
    <property type="match status" value="1"/>
</dbReference>
<keyword evidence="7" id="KW-0456">Lyase</keyword>
<dbReference type="PIRSF" id="PIRSF015582">
    <property type="entry name" value="Cit_lyase_B"/>
    <property type="match status" value="1"/>
</dbReference>
<comment type="cofactor">
    <cofactor evidence="1">
        <name>Mg(2+)</name>
        <dbReference type="ChEBI" id="CHEBI:18420"/>
    </cofactor>
</comment>
<protein>
    <submittedName>
        <fullName evidence="7">CoA ester lyase</fullName>
    </submittedName>
</protein>